<keyword evidence="5" id="KW-0393">Immunoglobulin domain</keyword>
<dbReference type="InterPro" id="IPR036179">
    <property type="entry name" value="Ig-like_dom_sf"/>
</dbReference>
<keyword evidence="1 7" id="KW-0732">Signal</keyword>
<reference evidence="9" key="2">
    <citation type="submission" date="2025-08" db="UniProtKB">
        <authorList>
            <consortium name="Ensembl"/>
        </authorList>
    </citation>
    <scope>IDENTIFICATION</scope>
</reference>
<evidence type="ECO:0000256" key="5">
    <source>
        <dbReference type="ARBA" id="ARBA00023319"/>
    </source>
</evidence>
<dbReference type="InterPro" id="IPR007110">
    <property type="entry name" value="Ig-like_dom"/>
</dbReference>
<keyword evidence="6" id="KW-0472">Membrane</keyword>
<feature type="domain" description="Ig-like" evidence="8">
    <location>
        <begin position="216"/>
        <end position="298"/>
    </location>
</feature>
<dbReference type="SMART" id="SM00408">
    <property type="entry name" value="IGc2"/>
    <property type="match status" value="3"/>
</dbReference>
<proteinExistence type="predicted"/>
<keyword evidence="4" id="KW-0325">Glycoprotein</keyword>
<evidence type="ECO:0000259" key="8">
    <source>
        <dbReference type="PROSITE" id="PS50835"/>
    </source>
</evidence>
<dbReference type="Pfam" id="PF13895">
    <property type="entry name" value="Ig_2"/>
    <property type="match status" value="2"/>
</dbReference>
<dbReference type="GeneTree" id="ENSGT01050000244808"/>
<dbReference type="SUPFAM" id="SSF48726">
    <property type="entry name" value="Immunoglobulin"/>
    <property type="match status" value="3"/>
</dbReference>
<evidence type="ECO:0000256" key="7">
    <source>
        <dbReference type="SAM" id="SignalP"/>
    </source>
</evidence>
<keyword evidence="6" id="KW-1133">Transmembrane helix</keyword>
<evidence type="ECO:0000256" key="3">
    <source>
        <dbReference type="ARBA" id="ARBA00023157"/>
    </source>
</evidence>
<dbReference type="GO" id="GO:0006955">
    <property type="term" value="P:immune response"/>
    <property type="evidence" value="ECO:0007669"/>
    <property type="project" value="TreeGrafter"/>
</dbReference>
<feature type="domain" description="Ig-like" evidence="8">
    <location>
        <begin position="13"/>
        <end position="116"/>
    </location>
</feature>
<evidence type="ECO:0000256" key="6">
    <source>
        <dbReference type="SAM" id="Phobius"/>
    </source>
</evidence>
<dbReference type="GO" id="GO:0004888">
    <property type="term" value="F:transmembrane signaling receptor activity"/>
    <property type="evidence" value="ECO:0007669"/>
    <property type="project" value="TreeGrafter"/>
</dbReference>
<dbReference type="PANTHER" id="PTHR11481:SF60">
    <property type="entry name" value="IG-LIKE DOMAIN-CONTAINING PROTEIN"/>
    <property type="match status" value="1"/>
</dbReference>
<evidence type="ECO:0000313" key="10">
    <source>
        <dbReference type="Proteomes" id="UP000694620"/>
    </source>
</evidence>
<keyword evidence="10" id="KW-1185">Reference proteome</keyword>
<dbReference type="Pfam" id="PF13927">
    <property type="entry name" value="Ig_3"/>
    <property type="match status" value="1"/>
</dbReference>
<dbReference type="SMART" id="SM00409">
    <property type="entry name" value="IG"/>
    <property type="match status" value="3"/>
</dbReference>
<dbReference type="InterPro" id="IPR013783">
    <property type="entry name" value="Ig-like_fold"/>
</dbReference>
<reference evidence="9" key="1">
    <citation type="submission" date="2021-06" db="EMBL/GenBank/DDBJ databases">
        <authorList>
            <consortium name="Wellcome Sanger Institute Data Sharing"/>
        </authorList>
    </citation>
    <scope>NUCLEOTIDE SEQUENCE [LARGE SCALE GENOMIC DNA]</scope>
</reference>
<organism evidence="9 10">
    <name type="scientific">Erpetoichthys calabaricus</name>
    <name type="common">Rope fish</name>
    <name type="synonym">Calamoichthys calabaricus</name>
    <dbReference type="NCBI Taxonomy" id="27687"/>
    <lineage>
        <taxon>Eukaryota</taxon>
        <taxon>Metazoa</taxon>
        <taxon>Chordata</taxon>
        <taxon>Craniata</taxon>
        <taxon>Vertebrata</taxon>
        <taxon>Euteleostomi</taxon>
        <taxon>Actinopterygii</taxon>
        <taxon>Polypteriformes</taxon>
        <taxon>Polypteridae</taxon>
        <taxon>Erpetoichthys</taxon>
    </lineage>
</organism>
<feature type="signal peptide" evidence="7">
    <location>
        <begin position="1"/>
        <end position="19"/>
    </location>
</feature>
<dbReference type="InterPro" id="IPR050488">
    <property type="entry name" value="Ig_Fc_receptor"/>
</dbReference>
<reference evidence="9" key="3">
    <citation type="submission" date="2025-09" db="UniProtKB">
        <authorList>
            <consortium name="Ensembl"/>
        </authorList>
    </citation>
    <scope>IDENTIFICATION</scope>
</reference>
<dbReference type="InterPro" id="IPR003599">
    <property type="entry name" value="Ig_sub"/>
</dbReference>
<keyword evidence="3" id="KW-1015">Disulfide bond</keyword>
<accession>A0A8C4TK89</accession>
<feature type="transmembrane region" description="Helical" evidence="6">
    <location>
        <begin position="319"/>
        <end position="338"/>
    </location>
</feature>
<keyword evidence="2" id="KW-0677">Repeat</keyword>
<keyword evidence="6" id="KW-0812">Transmembrane</keyword>
<dbReference type="GO" id="GO:0007166">
    <property type="term" value="P:cell surface receptor signaling pathway"/>
    <property type="evidence" value="ECO:0007669"/>
    <property type="project" value="TreeGrafter"/>
</dbReference>
<dbReference type="FunFam" id="2.60.40.10:FF:000033">
    <property type="entry name" value="Killer cell immunoglobulin-like receptor"/>
    <property type="match status" value="1"/>
</dbReference>
<dbReference type="InterPro" id="IPR003598">
    <property type="entry name" value="Ig_sub2"/>
</dbReference>
<evidence type="ECO:0000313" key="9">
    <source>
        <dbReference type="Ensembl" id="ENSECRP00000033688.1"/>
    </source>
</evidence>
<name>A0A8C4TK89_ERPCA</name>
<dbReference type="Proteomes" id="UP000694620">
    <property type="component" value="Chromosome 16"/>
</dbReference>
<evidence type="ECO:0000256" key="2">
    <source>
        <dbReference type="ARBA" id="ARBA00022737"/>
    </source>
</evidence>
<protein>
    <submittedName>
        <fullName evidence="9">High affinity immunoglobulin gamma Fc receptor I-like</fullName>
    </submittedName>
</protein>
<dbReference type="Gene3D" id="2.60.40.10">
    <property type="entry name" value="Immunoglobulins"/>
    <property type="match status" value="3"/>
</dbReference>
<feature type="chain" id="PRO_5034012549" evidence="7">
    <location>
        <begin position="20"/>
        <end position="356"/>
    </location>
</feature>
<dbReference type="PANTHER" id="PTHR11481">
    <property type="entry name" value="IMMUNOGLOBULIN FC RECEPTOR"/>
    <property type="match status" value="1"/>
</dbReference>
<dbReference type="GO" id="GO:0009897">
    <property type="term" value="C:external side of plasma membrane"/>
    <property type="evidence" value="ECO:0007669"/>
    <property type="project" value="TreeGrafter"/>
</dbReference>
<evidence type="ECO:0000256" key="4">
    <source>
        <dbReference type="ARBA" id="ARBA00023180"/>
    </source>
</evidence>
<dbReference type="Ensembl" id="ENSECRT00000034419.1">
    <property type="protein sequence ID" value="ENSECRP00000033688.1"/>
    <property type="gene ID" value="ENSECRG00000022809.1"/>
</dbReference>
<dbReference type="AlphaFoldDB" id="A0A8C4TK89"/>
<evidence type="ECO:0000256" key="1">
    <source>
        <dbReference type="ARBA" id="ARBA00022729"/>
    </source>
</evidence>
<sequence>MQTCDFYLLIFLPVLLSSAQTEEKLMVTLMLVIEGKFVYSEDSVTLECRIEDALTDWIYRWYKGSERNEGTQIKGVNGHTYTIESVTQDESGVYRCEVYGNSPPHYSEFSNPVELTVQERTVRLDVISSHTDGRIFEGDQVSLQCHVNGNTVGWTYELHTNGTQRLYKKKMEGTFTINSVTLRHRTFYWCQAGKGRLRMHSSDVVKLDVSELFSEPHLTVHPSPLVGYGHNVTLRCQSMTEFPEKQLVYQFYKETASISPKTSQNEFTIQSFQMEDTGSYWCDVAVKGTEKKRSNQVQVPELQSYEITVDYTTGNAIRLGLSGLVLLVLLVLVSDCFWNRVLSKGNRSQKEIYNCE</sequence>
<dbReference type="PROSITE" id="PS50835">
    <property type="entry name" value="IG_LIKE"/>
    <property type="match status" value="2"/>
</dbReference>